<dbReference type="EMBL" id="VSTH01000213">
    <property type="protein sequence ID" value="TYO61098.1"/>
    <property type="molecule type" value="Genomic_DNA"/>
</dbReference>
<dbReference type="PANTHER" id="PTHR34203">
    <property type="entry name" value="METHYLTRANSFERASE, FKBM FAMILY PROTEIN"/>
    <property type="match status" value="1"/>
</dbReference>
<evidence type="ECO:0000259" key="1">
    <source>
        <dbReference type="Pfam" id="PF05050"/>
    </source>
</evidence>
<dbReference type="GO" id="GO:0032259">
    <property type="term" value="P:methylation"/>
    <property type="evidence" value="ECO:0007669"/>
    <property type="project" value="UniProtKB-KW"/>
</dbReference>
<evidence type="ECO:0000313" key="3">
    <source>
        <dbReference type="Proteomes" id="UP000324797"/>
    </source>
</evidence>
<reference evidence="2 3" key="1">
    <citation type="submission" date="2019-08" db="EMBL/GenBank/DDBJ databases">
        <title>Bradyrhizobium hipponensis sp. nov., a rhizobium isolated from a Lupinus angustifolius root nodule in Tunisia.</title>
        <authorList>
            <person name="Off K."/>
            <person name="Rejili M."/>
            <person name="Mars M."/>
            <person name="Brachmann A."/>
            <person name="Marin M."/>
        </authorList>
    </citation>
    <scope>NUCLEOTIDE SEQUENCE [LARGE SCALE GENOMIC DNA]</scope>
    <source>
        <strain evidence="3">aSej3</strain>
    </source>
</reference>
<dbReference type="NCBIfam" id="TIGR01444">
    <property type="entry name" value="fkbM_fam"/>
    <property type="match status" value="1"/>
</dbReference>
<dbReference type="Proteomes" id="UP000324797">
    <property type="component" value="Unassembled WGS sequence"/>
</dbReference>
<feature type="domain" description="Methyltransferase FkbM" evidence="1">
    <location>
        <begin position="52"/>
        <end position="200"/>
    </location>
</feature>
<evidence type="ECO:0000313" key="2">
    <source>
        <dbReference type="EMBL" id="TYO61098.1"/>
    </source>
</evidence>
<dbReference type="RefSeq" id="WP_148745541.1">
    <property type="nucleotide sequence ID" value="NZ_VSTH01000213.1"/>
</dbReference>
<dbReference type="InterPro" id="IPR052514">
    <property type="entry name" value="SAM-dependent_MTase"/>
</dbReference>
<dbReference type="InterPro" id="IPR029063">
    <property type="entry name" value="SAM-dependent_MTases_sf"/>
</dbReference>
<dbReference type="PANTHER" id="PTHR34203:SF15">
    <property type="entry name" value="SLL1173 PROTEIN"/>
    <property type="match status" value="1"/>
</dbReference>
<dbReference type="Pfam" id="PF05050">
    <property type="entry name" value="Methyltransf_21"/>
    <property type="match status" value="1"/>
</dbReference>
<keyword evidence="2" id="KW-0808">Transferase</keyword>
<dbReference type="SUPFAM" id="SSF53335">
    <property type="entry name" value="S-adenosyl-L-methionine-dependent methyltransferases"/>
    <property type="match status" value="1"/>
</dbReference>
<sequence length="254" mass="28038">MNLKAVARYFYANVPGAAAVRFAAKDFAAPYFFKREFLGVKLLKIGNGLIVDVGANRGQSTAAFKKLAPNSRIVAFEPEPGSAKRLTFRHRRDDAVTVLECALGCSSGVIDFFLPRYGRWKCDGMAATSYKEATEWLKNPGRMYRFDERKLTVREHRVACKMLDSLGLAPALIKLHAQGAELDILKGAQGILKQQKPALMCAFPSPALTEFLADLGYCPHVYDHGRFKSGVAPPSVTFTWYLTDAHMQAASKPS</sequence>
<accession>A0A5S4YAP5</accession>
<dbReference type="Gene3D" id="3.40.50.150">
    <property type="entry name" value="Vaccinia Virus protein VP39"/>
    <property type="match status" value="1"/>
</dbReference>
<dbReference type="GO" id="GO:0008168">
    <property type="term" value="F:methyltransferase activity"/>
    <property type="evidence" value="ECO:0007669"/>
    <property type="project" value="UniProtKB-KW"/>
</dbReference>
<organism evidence="2 3">
    <name type="scientific">Bradyrhizobium hipponense</name>
    <dbReference type="NCBI Taxonomy" id="2605638"/>
    <lineage>
        <taxon>Bacteria</taxon>
        <taxon>Pseudomonadati</taxon>
        <taxon>Pseudomonadota</taxon>
        <taxon>Alphaproteobacteria</taxon>
        <taxon>Hyphomicrobiales</taxon>
        <taxon>Nitrobacteraceae</taxon>
        <taxon>Bradyrhizobium</taxon>
    </lineage>
</organism>
<keyword evidence="2" id="KW-0489">Methyltransferase</keyword>
<dbReference type="InterPro" id="IPR006342">
    <property type="entry name" value="FkbM_mtfrase"/>
</dbReference>
<comment type="caution">
    <text evidence="2">The sequence shown here is derived from an EMBL/GenBank/DDBJ whole genome shotgun (WGS) entry which is preliminary data.</text>
</comment>
<protein>
    <submittedName>
        <fullName evidence="2">FkbM family methyltransferase</fullName>
    </submittedName>
</protein>
<proteinExistence type="predicted"/>
<gene>
    <name evidence="2" type="ORF">FXV83_40040</name>
</gene>
<keyword evidence="3" id="KW-1185">Reference proteome</keyword>
<dbReference type="AlphaFoldDB" id="A0A5S4YAP5"/>
<name>A0A5S4YAP5_9BRAD</name>